<dbReference type="RefSeq" id="WP_182842346.1">
    <property type="nucleotide sequence ID" value="NZ_BAAALP010000123.1"/>
</dbReference>
<dbReference type="InterPro" id="IPR050172">
    <property type="entry name" value="SsuD_RutA_monooxygenase"/>
</dbReference>
<feature type="domain" description="Luciferase-like" evidence="5">
    <location>
        <begin position="18"/>
        <end position="227"/>
    </location>
</feature>
<dbReference type="InterPro" id="IPR011251">
    <property type="entry name" value="Luciferase-like_dom"/>
</dbReference>
<dbReference type="AlphaFoldDB" id="A0A7W3LKK6"/>
<dbReference type="PANTHER" id="PTHR42847:SF4">
    <property type="entry name" value="ALKANESULFONATE MONOOXYGENASE-RELATED"/>
    <property type="match status" value="1"/>
</dbReference>
<dbReference type="EMBL" id="JACJIA010000002">
    <property type="protein sequence ID" value="MBA8949837.1"/>
    <property type="molecule type" value="Genomic_DNA"/>
</dbReference>
<dbReference type="Pfam" id="PF00296">
    <property type="entry name" value="Bac_luciferase"/>
    <property type="match status" value="1"/>
</dbReference>
<dbReference type="GO" id="GO:0046306">
    <property type="term" value="P:alkanesulfonate catabolic process"/>
    <property type="evidence" value="ECO:0007669"/>
    <property type="project" value="TreeGrafter"/>
</dbReference>
<organism evidence="6 7">
    <name type="scientific">Actinomadura namibiensis</name>
    <dbReference type="NCBI Taxonomy" id="182080"/>
    <lineage>
        <taxon>Bacteria</taxon>
        <taxon>Bacillati</taxon>
        <taxon>Actinomycetota</taxon>
        <taxon>Actinomycetes</taxon>
        <taxon>Streptosporangiales</taxon>
        <taxon>Thermomonosporaceae</taxon>
        <taxon>Actinomadura</taxon>
    </lineage>
</organism>
<name>A0A7W3LKK6_ACTNM</name>
<dbReference type="Proteomes" id="UP000572680">
    <property type="component" value="Unassembled WGS sequence"/>
</dbReference>
<gene>
    <name evidence="6" type="ORF">HNR61_001450</name>
</gene>
<dbReference type="InterPro" id="IPR036661">
    <property type="entry name" value="Luciferase-like_sf"/>
</dbReference>
<evidence type="ECO:0000256" key="2">
    <source>
        <dbReference type="ARBA" id="ARBA00022643"/>
    </source>
</evidence>
<keyword evidence="2" id="KW-0288">FMN</keyword>
<dbReference type="SUPFAM" id="SSF51679">
    <property type="entry name" value="Bacterial luciferase-like"/>
    <property type="match status" value="1"/>
</dbReference>
<keyword evidence="1" id="KW-0285">Flavoprotein</keyword>
<accession>A0A7W3LKK6</accession>
<keyword evidence="4" id="KW-0503">Monooxygenase</keyword>
<keyword evidence="7" id="KW-1185">Reference proteome</keyword>
<dbReference type="Gene3D" id="3.20.20.30">
    <property type="entry name" value="Luciferase-like domain"/>
    <property type="match status" value="1"/>
</dbReference>
<sequence>MFGLNLSQSATGDPVGDARHAEELGFDFVSTSDHPCGTHPSSETWTLLTWVAAHTSRIRIATRVLGVPYRPPAMVAKMAETLDRLSGGRLVLGLGGGYSDEEFRAFGLGVPTPRQKVDGMVEAIEIMRGLWSEPGFSYEGTRYRVERADLEPKPERRIPLWLGTYGPRALEATGRLADGWIPSLGFAPPERAAAMRDRVRAAAERAGRDPDGIACVYNVPVRIGDPAAGTSATGDPGVLEGSADQVAERLLGLRKLGFTSFNLMPSGPDPRDQAERLAHGVLPALRG</sequence>
<comment type="caution">
    <text evidence="6">The sequence shown here is derived from an EMBL/GenBank/DDBJ whole genome shotgun (WGS) entry which is preliminary data.</text>
</comment>
<evidence type="ECO:0000256" key="3">
    <source>
        <dbReference type="ARBA" id="ARBA00023002"/>
    </source>
</evidence>
<dbReference type="GO" id="GO:0008726">
    <property type="term" value="F:alkanesulfonate monooxygenase activity"/>
    <property type="evidence" value="ECO:0007669"/>
    <property type="project" value="TreeGrafter"/>
</dbReference>
<dbReference type="PANTHER" id="PTHR42847">
    <property type="entry name" value="ALKANESULFONATE MONOOXYGENASE"/>
    <property type="match status" value="1"/>
</dbReference>
<evidence type="ECO:0000256" key="1">
    <source>
        <dbReference type="ARBA" id="ARBA00022630"/>
    </source>
</evidence>
<reference evidence="6 7" key="1">
    <citation type="submission" date="2020-08" db="EMBL/GenBank/DDBJ databases">
        <title>Genomic Encyclopedia of Type Strains, Phase IV (KMG-IV): sequencing the most valuable type-strain genomes for metagenomic binning, comparative biology and taxonomic classification.</title>
        <authorList>
            <person name="Goeker M."/>
        </authorList>
    </citation>
    <scope>NUCLEOTIDE SEQUENCE [LARGE SCALE GENOMIC DNA]</scope>
    <source>
        <strain evidence="6 7">DSM 44197</strain>
    </source>
</reference>
<proteinExistence type="predicted"/>
<dbReference type="InterPro" id="IPR019921">
    <property type="entry name" value="Lucif-like_OxRdtase_Rv2161c"/>
</dbReference>
<protein>
    <submittedName>
        <fullName evidence="6">Putative F420-dependent oxidoreductase</fullName>
    </submittedName>
</protein>
<evidence type="ECO:0000313" key="6">
    <source>
        <dbReference type="EMBL" id="MBA8949837.1"/>
    </source>
</evidence>
<keyword evidence="3" id="KW-0560">Oxidoreductase</keyword>
<evidence type="ECO:0000256" key="4">
    <source>
        <dbReference type="ARBA" id="ARBA00023033"/>
    </source>
</evidence>
<evidence type="ECO:0000259" key="5">
    <source>
        <dbReference type="Pfam" id="PF00296"/>
    </source>
</evidence>
<evidence type="ECO:0000313" key="7">
    <source>
        <dbReference type="Proteomes" id="UP000572680"/>
    </source>
</evidence>
<dbReference type="NCBIfam" id="TIGR03619">
    <property type="entry name" value="F420_Rv2161c"/>
    <property type="match status" value="1"/>
</dbReference>